<feature type="signal peptide" evidence="3">
    <location>
        <begin position="1"/>
        <end position="20"/>
    </location>
</feature>
<dbReference type="Pfam" id="PF11873">
    <property type="entry name" value="Mltc_N"/>
    <property type="match status" value="1"/>
</dbReference>
<dbReference type="PANTHER" id="PTHR37423:SF2">
    <property type="entry name" value="MEMBRANE-BOUND LYTIC MUREIN TRANSGLYCOSYLASE C"/>
    <property type="match status" value="1"/>
</dbReference>
<keyword evidence="7" id="KW-1185">Reference proteome</keyword>
<evidence type="ECO:0000259" key="5">
    <source>
        <dbReference type="Pfam" id="PF11873"/>
    </source>
</evidence>
<evidence type="ECO:0000256" key="3">
    <source>
        <dbReference type="SAM" id="SignalP"/>
    </source>
</evidence>
<protein>
    <submittedName>
        <fullName evidence="6">Transglycosylase SLT domain-containing protein</fullName>
    </submittedName>
</protein>
<proteinExistence type="inferred from homology"/>
<feature type="domain" description="Transglycosylase SLT" evidence="4">
    <location>
        <begin position="283"/>
        <end position="399"/>
    </location>
</feature>
<feature type="domain" description="Murein transglycosylase-C N-terminal" evidence="5">
    <location>
        <begin position="58"/>
        <end position="115"/>
    </location>
</feature>
<organism evidence="6 7">
    <name type="scientific">Spongiibacter pelagi</name>
    <dbReference type="NCBI Taxonomy" id="2760804"/>
    <lineage>
        <taxon>Bacteria</taxon>
        <taxon>Pseudomonadati</taxon>
        <taxon>Pseudomonadota</taxon>
        <taxon>Gammaproteobacteria</taxon>
        <taxon>Cellvibrionales</taxon>
        <taxon>Spongiibacteraceae</taxon>
        <taxon>Spongiibacter</taxon>
    </lineage>
</organism>
<feature type="compositionally biased region" description="Basic and acidic residues" evidence="2">
    <location>
        <begin position="204"/>
        <end position="226"/>
    </location>
</feature>
<evidence type="ECO:0000256" key="2">
    <source>
        <dbReference type="SAM" id="MobiDB-lite"/>
    </source>
</evidence>
<dbReference type="CDD" id="cd16893">
    <property type="entry name" value="LT_MltC_MltE"/>
    <property type="match status" value="1"/>
</dbReference>
<keyword evidence="3" id="KW-0732">Signal</keyword>
<reference evidence="6" key="1">
    <citation type="submission" date="2020-09" db="EMBL/GenBank/DDBJ databases">
        <authorList>
            <person name="Yoon J.-W."/>
        </authorList>
    </citation>
    <scope>NUCLEOTIDE SEQUENCE</scope>
    <source>
        <strain evidence="6">KMU-158</strain>
    </source>
</reference>
<dbReference type="GO" id="GO:0008933">
    <property type="term" value="F:peptidoglycan lytic transglycosylase activity"/>
    <property type="evidence" value="ECO:0007669"/>
    <property type="project" value="InterPro"/>
</dbReference>
<sequence>MSSKLHWAILPVLFSPLLQADQNSFGGSVDSMRGAFESFASEKRKSWQESVDEMRAKQEAFEAELAKQWGSETEVSDRKTWVEYTKDRRVKKTVDFENNQIRISVIGDLDQTEMKALVAEQLADMLETRSSEANQEYPVVTDMQNLADRQVFIKDQQPVLAELKAINNEQSNTKLAALLAKTAKFESKDLDAEKPAKTVVTAPRAEDKAPEVKTTEAKKPEVKKPVEKAPEPIAAKTTVVAKKSEPAQQAKPERRATVAIIDLSKKWPLERAKKYRADVERFSEKMGIERSLAYAIIYTESSFNPVAVSGIPAYGLMQVVPTSAGRDVTKVHFGKEEVLSPEYLFTPDKNIEVGTGYLNILDKRYLRKITDPTSRKYCTIAAYNTGAGNVAKAFTGKMNISAAAQVINAMTPQQVYDTLVAKLPYEETQRYMGKVTKIEKQFIGL</sequence>
<accession>A0A927BZ71</accession>
<feature type="region of interest" description="Disordered" evidence="2">
    <location>
        <begin position="199"/>
        <end position="226"/>
    </location>
</feature>
<name>A0A927BZ71_9GAMM</name>
<dbReference type="Gene3D" id="1.10.530.10">
    <property type="match status" value="1"/>
</dbReference>
<gene>
    <name evidence="6" type="ORF">IB286_01885</name>
</gene>
<dbReference type="InterPro" id="IPR008258">
    <property type="entry name" value="Transglycosylase_SLT_dom_1"/>
</dbReference>
<dbReference type="AlphaFoldDB" id="A0A927BZ71"/>
<dbReference type="EMBL" id="JACXLD010000001">
    <property type="protein sequence ID" value="MBD2857739.1"/>
    <property type="molecule type" value="Genomic_DNA"/>
</dbReference>
<evidence type="ECO:0000313" key="6">
    <source>
        <dbReference type="EMBL" id="MBD2857739.1"/>
    </source>
</evidence>
<comment type="similarity">
    <text evidence="1">Belongs to the transglycosylase Slt family.</text>
</comment>
<evidence type="ECO:0000313" key="7">
    <source>
        <dbReference type="Proteomes" id="UP000610558"/>
    </source>
</evidence>
<dbReference type="Pfam" id="PF01464">
    <property type="entry name" value="SLT"/>
    <property type="match status" value="1"/>
</dbReference>
<dbReference type="InterPro" id="IPR023346">
    <property type="entry name" value="Lysozyme-like_dom_sf"/>
</dbReference>
<dbReference type="RefSeq" id="WP_190761960.1">
    <property type="nucleotide sequence ID" value="NZ_JACXLD010000001.1"/>
</dbReference>
<dbReference type="PANTHER" id="PTHR37423">
    <property type="entry name" value="SOLUBLE LYTIC MUREIN TRANSGLYCOSYLASE-RELATED"/>
    <property type="match status" value="1"/>
</dbReference>
<evidence type="ECO:0000259" key="4">
    <source>
        <dbReference type="Pfam" id="PF01464"/>
    </source>
</evidence>
<comment type="caution">
    <text evidence="6">The sequence shown here is derived from an EMBL/GenBank/DDBJ whole genome shotgun (WGS) entry which is preliminary data.</text>
</comment>
<dbReference type="InterPro" id="IPR000189">
    <property type="entry name" value="Transglyc_AS"/>
</dbReference>
<dbReference type="GO" id="GO:0016020">
    <property type="term" value="C:membrane"/>
    <property type="evidence" value="ECO:0007669"/>
    <property type="project" value="InterPro"/>
</dbReference>
<dbReference type="InterPro" id="IPR024570">
    <property type="entry name" value="Murein_transglycosylaseC_N"/>
</dbReference>
<evidence type="ECO:0000256" key="1">
    <source>
        <dbReference type="ARBA" id="ARBA00007734"/>
    </source>
</evidence>
<dbReference type="GO" id="GO:0000270">
    <property type="term" value="P:peptidoglycan metabolic process"/>
    <property type="evidence" value="ECO:0007669"/>
    <property type="project" value="InterPro"/>
</dbReference>
<dbReference type="Proteomes" id="UP000610558">
    <property type="component" value="Unassembled WGS sequence"/>
</dbReference>
<feature type="chain" id="PRO_5037295779" evidence="3">
    <location>
        <begin position="21"/>
        <end position="445"/>
    </location>
</feature>
<dbReference type="PROSITE" id="PS00922">
    <property type="entry name" value="TRANSGLYCOSYLASE"/>
    <property type="match status" value="1"/>
</dbReference>
<dbReference type="SUPFAM" id="SSF53955">
    <property type="entry name" value="Lysozyme-like"/>
    <property type="match status" value="1"/>
</dbReference>